<proteinExistence type="predicted"/>
<gene>
    <name evidence="1" type="ORF">NTEN_LOCUS19176</name>
</gene>
<organism evidence="1 2">
    <name type="scientific">Nesidiocoris tenuis</name>
    <dbReference type="NCBI Taxonomy" id="355587"/>
    <lineage>
        <taxon>Eukaryota</taxon>
        <taxon>Metazoa</taxon>
        <taxon>Ecdysozoa</taxon>
        <taxon>Arthropoda</taxon>
        <taxon>Hexapoda</taxon>
        <taxon>Insecta</taxon>
        <taxon>Pterygota</taxon>
        <taxon>Neoptera</taxon>
        <taxon>Paraneoptera</taxon>
        <taxon>Hemiptera</taxon>
        <taxon>Heteroptera</taxon>
        <taxon>Panheteroptera</taxon>
        <taxon>Cimicomorpha</taxon>
        <taxon>Miridae</taxon>
        <taxon>Dicyphina</taxon>
        <taxon>Nesidiocoris</taxon>
    </lineage>
</organism>
<name>A0A6H5HKM8_9HEMI</name>
<dbReference type="Proteomes" id="UP000479000">
    <property type="component" value="Unassembled WGS sequence"/>
</dbReference>
<feature type="non-terminal residue" evidence="1">
    <location>
        <position position="70"/>
    </location>
</feature>
<keyword evidence="2" id="KW-1185">Reference proteome</keyword>
<dbReference type="EMBL" id="CADCXU010028209">
    <property type="protein sequence ID" value="CAB0014768.1"/>
    <property type="molecule type" value="Genomic_DNA"/>
</dbReference>
<sequence length="70" mass="8149">MKSHLPGWSETRMYTRERKLMEKEHVLTTSAMRRRLPCVLWNREQHSNEAAAPLASTARAKTIAEKQLQS</sequence>
<evidence type="ECO:0000313" key="2">
    <source>
        <dbReference type="Proteomes" id="UP000479000"/>
    </source>
</evidence>
<accession>A0A6H5HKM8</accession>
<reference evidence="1 2" key="1">
    <citation type="submission" date="2020-02" db="EMBL/GenBank/DDBJ databases">
        <authorList>
            <person name="Ferguson B K."/>
        </authorList>
    </citation>
    <scope>NUCLEOTIDE SEQUENCE [LARGE SCALE GENOMIC DNA]</scope>
</reference>
<dbReference type="AlphaFoldDB" id="A0A6H5HKM8"/>
<evidence type="ECO:0000313" key="1">
    <source>
        <dbReference type="EMBL" id="CAB0014768.1"/>
    </source>
</evidence>
<protein>
    <submittedName>
        <fullName evidence="1">Uncharacterized protein</fullName>
    </submittedName>
</protein>